<dbReference type="EMBL" id="UFZQ01000001">
    <property type="protein sequence ID" value="STE84371.1"/>
    <property type="molecule type" value="Genomic_DNA"/>
</dbReference>
<name>A0A376KSS5_ECOLX</name>
<dbReference type="Proteomes" id="UP000255460">
    <property type="component" value="Unassembled WGS sequence"/>
</dbReference>
<organism evidence="1 2">
    <name type="scientific">Escherichia coli</name>
    <dbReference type="NCBI Taxonomy" id="562"/>
    <lineage>
        <taxon>Bacteria</taxon>
        <taxon>Pseudomonadati</taxon>
        <taxon>Pseudomonadota</taxon>
        <taxon>Gammaproteobacteria</taxon>
        <taxon>Enterobacterales</taxon>
        <taxon>Enterobacteriaceae</taxon>
        <taxon>Escherichia</taxon>
    </lineage>
</organism>
<evidence type="ECO:0000313" key="1">
    <source>
        <dbReference type="EMBL" id="STE84371.1"/>
    </source>
</evidence>
<protein>
    <submittedName>
        <fullName evidence="1">Uncharacterized protein</fullName>
    </submittedName>
</protein>
<gene>
    <name evidence="1" type="ORF">NCTC10418_02063</name>
</gene>
<evidence type="ECO:0000313" key="2">
    <source>
        <dbReference type="Proteomes" id="UP000255460"/>
    </source>
</evidence>
<dbReference type="AlphaFoldDB" id="A0A376KSS5"/>
<accession>A0A376KSS5</accession>
<sequence>MGKIDAIAQMPEQCQFKAAQRGFWRTSGTCKRLNAVQVIEKEFREARLVFQYAGEKFVDVQTAVKRDTA</sequence>
<reference evidence="1 2" key="1">
    <citation type="submission" date="2018-06" db="EMBL/GenBank/DDBJ databases">
        <authorList>
            <consortium name="Pathogen Informatics"/>
            <person name="Doyle S."/>
        </authorList>
    </citation>
    <scope>NUCLEOTIDE SEQUENCE [LARGE SCALE GENOMIC DNA]</scope>
    <source>
        <strain evidence="1 2">NCTC10418</strain>
    </source>
</reference>
<proteinExistence type="predicted"/>